<dbReference type="SMART" id="SM00849">
    <property type="entry name" value="Lactamase_B"/>
    <property type="match status" value="1"/>
</dbReference>
<sequence length="259" mass="29085">MQSKVLFQKDDHQWVVIGRDPEKDDHVIDTNEYVIIHRGQAMLLDPGGIQIFPQVLAELAKYVRMQDIKVIFASHQDPDICSSLAMWLDLNPAIKTYCSWLWTGFVSHFSTGAVITLNPIPDDGMRIKIGEEGPEVEAVPAHYCHSSGNFSLYDPIAGILFSGDIGSALVPNHEASLVVTDFDQHIQYMRGFHLRWMPSTTALRGWVQRVRAIKPRMICPQHGSIFQGEHVGRLLDWLESLEVGQWKGATPKSDTRAAA</sequence>
<comment type="caution">
    <text evidence="2">The sequence shown here is derived from an EMBL/GenBank/DDBJ whole genome shotgun (WGS) entry which is preliminary data.</text>
</comment>
<dbReference type="CDD" id="cd07709">
    <property type="entry name" value="flavodiiron_proteins_MBL-fold"/>
    <property type="match status" value="1"/>
</dbReference>
<reference evidence="2 3" key="1">
    <citation type="submission" date="2021-02" db="EMBL/GenBank/DDBJ databases">
        <authorList>
            <person name="Han P."/>
        </authorList>
    </citation>
    <scope>NUCLEOTIDE SEQUENCE [LARGE SCALE GENOMIC DNA]</scope>
    <source>
        <strain evidence="2">Candidatus Nitrospira sp. ZN2</strain>
    </source>
</reference>
<dbReference type="PANTHER" id="PTHR43041:SF1">
    <property type="entry name" value="METALLO-BETA-LACTAMASE DOMAIN-CONTAINING PROTEIN"/>
    <property type="match status" value="1"/>
</dbReference>
<protein>
    <submittedName>
        <fullName evidence="2">Flavoprotein</fullName>
    </submittedName>
</protein>
<dbReference type="Pfam" id="PF19583">
    <property type="entry name" value="ODP"/>
    <property type="match status" value="1"/>
</dbReference>
<feature type="domain" description="Metallo-beta-lactamase" evidence="1">
    <location>
        <begin position="29"/>
        <end position="222"/>
    </location>
</feature>
<evidence type="ECO:0000313" key="3">
    <source>
        <dbReference type="Proteomes" id="UP000675880"/>
    </source>
</evidence>
<proteinExistence type="predicted"/>
<evidence type="ECO:0000259" key="1">
    <source>
        <dbReference type="SMART" id="SM00849"/>
    </source>
</evidence>
<gene>
    <name evidence="2" type="ORF">NSPZN2_10726</name>
</gene>
<dbReference type="Gene3D" id="3.60.15.10">
    <property type="entry name" value="Ribonuclease Z/Hydroxyacylglutathione hydrolase-like"/>
    <property type="match status" value="1"/>
</dbReference>
<dbReference type="SUPFAM" id="SSF56281">
    <property type="entry name" value="Metallo-hydrolase/oxidoreductase"/>
    <property type="match status" value="1"/>
</dbReference>
<evidence type="ECO:0000313" key="2">
    <source>
        <dbReference type="EMBL" id="CAE6700816.1"/>
    </source>
</evidence>
<organism evidence="2 3">
    <name type="scientific">Nitrospira defluvii</name>
    <dbReference type="NCBI Taxonomy" id="330214"/>
    <lineage>
        <taxon>Bacteria</taxon>
        <taxon>Pseudomonadati</taxon>
        <taxon>Nitrospirota</taxon>
        <taxon>Nitrospiria</taxon>
        <taxon>Nitrospirales</taxon>
        <taxon>Nitrospiraceae</taxon>
        <taxon>Nitrospira</taxon>
    </lineage>
</organism>
<dbReference type="RefSeq" id="WP_213040575.1">
    <property type="nucleotide sequence ID" value="NZ_CAJNBJ010000001.1"/>
</dbReference>
<name>A0ABN7KMP4_9BACT</name>
<keyword evidence="3" id="KW-1185">Reference proteome</keyword>
<dbReference type="Proteomes" id="UP000675880">
    <property type="component" value="Unassembled WGS sequence"/>
</dbReference>
<dbReference type="EMBL" id="CAJNBJ010000001">
    <property type="protein sequence ID" value="CAE6700816.1"/>
    <property type="molecule type" value="Genomic_DNA"/>
</dbReference>
<dbReference type="InterPro" id="IPR001279">
    <property type="entry name" value="Metallo-B-lactamas"/>
</dbReference>
<dbReference type="PANTHER" id="PTHR43041">
    <property type="entry name" value="HYDROLASE, METALLO-BETA-LACTAMASE SUPERFAMILY"/>
    <property type="match status" value="1"/>
</dbReference>
<accession>A0ABN7KMP4</accession>
<dbReference type="InterPro" id="IPR036866">
    <property type="entry name" value="RibonucZ/Hydroxyglut_hydro"/>
</dbReference>
<dbReference type="InterPro" id="IPR045761">
    <property type="entry name" value="ODP_dom"/>
</dbReference>